<reference evidence="1 2" key="1">
    <citation type="submission" date="2022-04" db="EMBL/GenBank/DDBJ databases">
        <title>Chromosome-level reference genomes for two strains of Caenorhabditis briggsae: an improved platform for comparative genomics.</title>
        <authorList>
            <person name="Stevens L."/>
            <person name="Andersen E."/>
        </authorList>
    </citation>
    <scope>NUCLEOTIDE SEQUENCE [LARGE SCALE GENOMIC DNA]</scope>
    <source>
        <strain evidence="1">VX34</strain>
        <tissue evidence="1">Whole-organism</tissue>
    </source>
</reference>
<accession>A0AAE9JSR1</accession>
<sequence>MHTVILFEHLRFIRLSEAVRSNKTICATNEVDQFLTRISTMKKVVGFAHRLVRFDLSTRVQRRVKRHHPRRNSGVPLVLLEGTTLCCAFLV</sequence>
<keyword evidence="2" id="KW-1185">Reference proteome</keyword>
<evidence type="ECO:0000313" key="1">
    <source>
        <dbReference type="EMBL" id="UMM42474.1"/>
    </source>
</evidence>
<organism evidence="1 2">
    <name type="scientific">Caenorhabditis briggsae</name>
    <dbReference type="NCBI Taxonomy" id="6238"/>
    <lineage>
        <taxon>Eukaryota</taxon>
        <taxon>Metazoa</taxon>
        <taxon>Ecdysozoa</taxon>
        <taxon>Nematoda</taxon>
        <taxon>Chromadorea</taxon>
        <taxon>Rhabditida</taxon>
        <taxon>Rhabditina</taxon>
        <taxon>Rhabditomorpha</taxon>
        <taxon>Rhabditoidea</taxon>
        <taxon>Rhabditidae</taxon>
        <taxon>Peloderinae</taxon>
        <taxon>Caenorhabditis</taxon>
    </lineage>
</organism>
<protein>
    <submittedName>
        <fullName evidence="1">Uncharacterized protein</fullName>
    </submittedName>
</protein>
<name>A0AAE9JSR1_CAEBR</name>
<dbReference type="Proteomes" id="UP000829354">
    <property type="component" value="Chromosome X"/>
</dbReference>
<gene>
    <name evidence="1" type="ORF">L5515_018293</name>
</gene>
<dbReference type="EMBL" id="CP092625">
    <property type="protein sequence ID" value="UMM42474.1"/>
    <property type="molecule type" value="Genomic_DNA"/>
</dbReference>
<proteinExistence type="predicted"/>
<dbReference type="AlphaFoldDB" id="A0AAE9JSR1"/>
<evidence type="ECO:0000313" key="2">
    <source>
        <dbReference type="Proteomes" id="UP000829354"/>
    </source>
</evidence>